<dbReference type="EMBL" id="JAUZMZ010000180">
    <property type="protein sequence ID" value="MEE2034749.1"/>
    <property type="molecule type" value="Genomic_DNA"/>
</dbReference>
<dbReference type="Proteomes" id="UP001331936">
    <property type="component" value="Unassembled WGS sequence"/>
</dbReference>
<dbReference type="Gene3D" id="3.40.50.10540">
    <property type="entry name" value="Crotonobetainyl-coa:carnitine coa-transferase, domain 1"/>
    <property type="match status" value="2"/>
</dbReference>
<comment type="caution">
    <text evidence="1">The sequence shown here is derived from an EMBL/GenBank/DDBJ whole genome shotgun (WGS) entry which is preliminary data.</text>
</comment>
<keyword evidence="1" id="KW-0808">Transferase</keyword>
<gene>
    <name evidence="1" type="ORF">Q8814_21990</name>
</gene>
<keyword evidence="2" id="KW-1185">Reference proteome</keyword>
<evidence type="ECO:0000313" key="2">
    <source>
        <dbReference type="Proteomes" id="UP001331936"/>
    </source>
</evidence>
<dbReference type="InterPro" id="IPR003673">
    <property type="entry name" value="CoA-Trfase_fam_III"/>
</dbReference>
<feature type="non-terminal residue" evidence="1">
    <location>
        <position position="763"/>
    </location>
</feature>
<dbReference type="SUPFAM" id="SSF89796">
    <property type="entry name" value="CoA-transferase family III (CaiB/BaiF)"/>
    <property type="match status" value="2"/>
</dbReference>
<dbReference type="PANTHER" id="PTHR48228:SF5">
    <property type="entry name" value="ALPHA-METHYLACYL-COA RACEMASE"/>
    <property type="match status" value="1"/>
</dbReference>
<dbReference type="PANTHER" id="PTHR48228">
    <property type="entry name" value="SUCCINYL-COA--D-CITRAMALATE COA-TRANSFERASE"/>
    <property type="match status" value="1"/>
</dbReference>
<organism evidence="1 2">
    <name type="scientific">Rhodococcus chondri</name>
    <dbReference type="NCBI Taxonomy" id="3065941"/>
    <lineage>
        <taxon>Bacteria</taxon>
        <taxon>Bacillati</taxon>
        <taxon>Actinomycetota</taxon>
        <taxon>Actinomycetes</taxon>
        <taxon>Mycobacteriales</taxon>
        <taxon>Nocardiaceae</taxon>
        <taxon>Rhodococcus</taxon>
    </lineage>
</organism>
<dbReference type="InterPro" id="IPR023606">
    <property type="entry name" value="CoA-Trfase_III_dom_1_sf"/>
</dbReference>
<evidence type="ECO:0000313" key="1">
    <source>
        <dbReference type="EMBL" id="MEE2034749.1"/>
    </source>
</evidence>
<dbReference type="RefSeq" id="WP_330154107.1">
    <property type="nucleotide sequence ID" value="NZ_JAUZMZ010000180.1"/>
</dbReference>
<dbReference type="Pfam" id="PF02515">
    <property type="entry name" value="CoA_transf_3"/>
    <property type="match status" value="2"/>
</dbReference>
<dbReference type="EC" id="2.8.3.-" evidence="1"/>
<reference evidence="1 2" key="1">
    <citation type="submission" date="2023-08" db="EMBL/GenBank/DDBJ databases">
        <authorList>
            <person name="Girao M."/>
            <person name="Carvalho M.F."/>
        </authorList>
    </citation>
    <scope>NUCLEOTIDE SEQUENCE [LARGE SCALE GENOMIC DNA]</scope>
    <source>
        <strain evidence="1 2">CC-R104</strain>
    </source>
</reference>
<accession>A0ABU7JXV5</accession>
<dbReference type="InterPro" id="IPR050509">
    <property type="entry name" value="CoA-transferase_III"/>
</dbReference>
<sequence>MTDRILDGIRIVELASGLAVPVAARMLAEAGADVIKVESPQGDPLRERVAFASWNRSKRSVVLDITTDDGRAKLADLLDTADVFVHEFSPSRAVELGLDDATLREHHPHLIVSSVTGYPVDHPDRDRPANDLLVQARSGLMGELWGYREGPIAMRFPLPSWAAASLAAAGIVARLIQRDGTGRIGAVHTSLLQGMLNTASLAWNNAENPIPTLILNKYEAPPQLAMYQCSDGVWLQMMNPGERIDVSAIPLVKEVAAELGGDLTDLSRNASEDLRTVIAQRPSTEWLPVFRAADLGIEPALQMGELLRDPQVTANGYVVEVDDPTHGKTIQAGNPFGVDPPCAVTRPAPRLGEHTDEVFAELEFLRADPAVPAVSTDETADPRPLAGLKIVDLGSFLAGPMAPMLMADLGAEVIKVEPVVGDRLRYKPSYWEACSRNKRSLAVDLTTEQGQEVLRKLVGWADVVHHNQRPKASAKLGIDEAGLRAIKPDVVVGYVTSYGEKGNRADSPGFDSIFQALAGWEVENGGVGNPPQFSRFGVLDIQTALGSLIGTLLAVYYKQRTGRGTKASGSLLSAATATQSETLIRLADDSVAEYPRFDATQTGFGPGRRIYEVADGWVAVVADADGQLAKLRAIAGAADDAGIETGLAAFESEKLLVELEAAGIAAEPVREEYSFEFFDDEANRTGQLIASYDHAHFGRMEQPGAYWNFDDLTLKFDRAAPVIGQHTREILTELGYGDEEIDAMRAMAEVPVLVDSLLGRSHR</sequence>
<dbReference type="GO" id="GO:0016740">
    <property type="term" value="F:transferase activity"/>
    <property type="evidence" value="ECO:0007669"/>
    <property type="project" value="UniProtKB-KW"/>
</dbReference>
<name>A0ABU7JXV5_9NOCA</name>
<protein>
    <submittedName>
        <fullName evidence="1">CoA transferase</fullName>
        <ecNumber evidence="1">2.8.3.-</ecNumber>
    </submittedName>
</protein>
<proteinExistence type="predicted"/>